<evidence type="ECO:0000313" key="4">
    <source>
        <dbReference type="EMBL" id="SEH54190.1"/>
    </source>
</evidence>
<evidence type="ECO:0000313" key="5">
    <source>
        <dbReference type="Proteomes" id="UP000182915"/>
    </source>
</evidence>
<keyword evidence="1 2" id="KW-0238">DNA-binding</keyword>
<gene>
    <name evidence="4" type="ORF">SAMN04489835_1205</name>
</gene>
<dbReference type="STRING" id="370526.SAMN04489835_1205"/>
<feature type="DNA-binding region" description="H-T-H motif" evidence="2">
    <location>
        <begin position="36"/>
        <end position="55"/>
    </location>
</feature>
<dbReference type="GO" id="GO:0000976">
    <property type="term" value="F:transcription cis-regulatory region binding"/>
    <property type="evidence" value="ECO:0007669"/>
    <property type="project" value="TreeGrafter"/>
</dbReference>
<accession>A0A1H6IYA9</accession>
<dbReference type="InterPro" id="IPR009057">
    <property type="entry name" value="Homeodomain-like_sf"/>
</dbReference>
<dbReference type="SUPFAM" id="SSF46689">
    <property type="entry name" value="Homeodomain-like"/>
    <property type="match status" value="1"/>
</dbReference>
<dbReference type="InterPro" id="IPR001647">
    <property type="entry name" value="HTH_TetR"/>
</dbReference>
<name>A0A1H6IYA9_MYCRU</name>
<dbReference type="Pfam" id="PF00440">
    <property type="entry name" value="TetR_N"/>
    <property type="match status" value="1"/>
</dbReference>
<dbReference type="InterPro" id="IPR050109">
    <property type="entry name" value="HTH-type_TetR-like_transc_reg"/>
</dbReference>
<dbReference type="GO" id="GO:0003700">
    <property type="term" value="F:DNA-binding transcription factor activity"/>
    <property type="evidence" value="ECO:0007669"/>
    <property type="project" value="TreeGrafter"/>
</dbReference>
<dbReference type="OrthoDB" id="3212503at2"/>
<evidence type="ECO:0000256" key="2">
    <source>
        <dbReference type="PROSITE-ProRule" id="PRU00335"/>
    </source>
</evidence>
<evidence type="ECO:0000256" key="1">
    <source>
        <dbReference type="ARBA" id="ARBA00023125"/>
    </source>
</evidence>
<reference evidence="5" key="1">
    <citation type="submission" date="2016-10" db="EMBL/GenBank/DDBJ databases">
        <authorList>
            <person name="Varghese N."/>
            <person name="Submissions S."/>
        </authorList>
    </citation>
    <scope>NUCLEOTIDE SEQUENCE [LARGE SCALE GENOMIC DNA]</scope>
    <source>
        <strain evidence="5">DSM 45405</strain>
    </source>
</reference>
<dbReference type="AlphaFoldDB" id="A0A1H6IYA9"/>
<protein>
    <submittedName>
        <fullName evidence="4">DNA-binding transcriptional regulator, AcrR family</fullName>
    </submittedName>
</protein>
<dbReference type="Gene3D" id="1.10.357.10">
    <property type="entry name" value="Tetracycline Repressor, domain 2"/>
    <property type="match status" value="1"/>
</dbReference>
<feature type="domain" description="HTH tetR-type" evidence="3">
    <location>
        <begin position="15"/>
        <end position="73"/>
    </location>
</feature>
<sequence length="203" mass="22398">MRRHGWAGDIPADDEEAIARIVAAARRVIDEDGTVNVSRVAEDLGITRPTLYRYFPNLEALLRATAMSAVSAFLDNLAVHLQTYTAPTDAVVEGIAFTLEQLPHDRYLGMVMQPGKASAFTAGVTGEIAITFGRSILNRFNVDWRGSGFDDTTLTELVEFMLRTLQSLIIDPGRPPRHGTDLRTYLHDWIAPAVQAHCRAAVH</sequence>
<dbReference type="PANTHER" id="PTHR30055:SF223">
    <property type="entry name" value="HTH-TYPE TRANSCRIPTIONAL REGULATOR UIDR"/>
    <property type="match status" value="1"/>
</dbReference>
<keyword evidence="5" id="KW-1185">Reference proteome</keyword>
<dbReference type="EMBL" id="LT629971">
    <property type="protein sequence ID" value="SEH54190.1"/>
    <property type="molecule type" value="Genomic_DNA"/>
</dbReference>
<proteinExistence type="predicted"/>
<dbReference type="RefSeq" id="WP_083406410.1">
    <property type="nucleotide sequence ID" value="NZ_LT629971.1"/>
</dbReference>
<organism evidence="4 5">
    <name type="scientific">Mycolicibacterium rutilum</name>
    <name type="common">Mycobacterium rutilum</name>
    <dbReference type="NCBI Taxonomy" id="370526"/>
    <lineage>
        <taxon>Bacteria</taxon>
        <taxon>Bacillati</taxon>
        <taxon>Actinomycetota</taxon>
        <taxon>Actinomycetes</taxon>
        <taxon>Mycobacteriales</taxon>
        <taxon>Mycobacteriaceae</taxon>
        <taxon>Mycolicibacterium</taxon>
    </lineage>
</organism>
<dbReference type="Proteomes" id="UP000182915">
    <property type="component" value="Chromosome I"/>
</dbReference>
<dbReference type="PANTHER" id="PTHR30055">
    <property type="entry name" value="HTH-TYPE TRANSCRIPTIONAL REGULATOR RUTR"/>
    <property type="match status" value="1"/>
</dbReference>
<dbReference type="PROSITE" id="PS50977">
    <property type="entry name" value="HTH_TETR_2"/>
    <property type="match status" value="1"/>
</dbReference>
<evidence type="ECO:0000259" key="3">
    <source>
        <dbReference type="PROSITE" id="PS50977"/>
    </source>
</evidence>